<evidence type="ECO:0000313" key="4">
    <source>
        <dbReference type="Proteomes" id="UP000295110"/>
    </source>
</evidence>
<dbReference type="Pfam" id="PF01464">
    <property type="entry name" value="SLT"/>
    <property type="match status" value="1"/>
</dbReference>
<dbReference type="PANTHER" id="PTHR37423:SF2">
    <property type="entry name" value="MEMBRANE-BOUND LYTIC MUREIN TRANSGLYCOSYLASE C"/>
    <property type="match status" value="1"/>
</dbReference>
<keyword evidence="4" id="KW-1185">Reference proteome</keyword>
<dbReference type="CDD" id="cd00254">
    <property type="entry name" value="LT-like"/>
    <property type="match status" value="1"/>
</dbReference>
<accession>A0A4V2VPM4</accession>
<dbReference type="InterPro" id="IPR023346">
    <property type="entry name" value="Lysozyme-like_dom_sf"/>
</dbReference>
<dbReference type="RefSeq" id="WP_243655799.1">
    <property type="nucleotide sequence ID" value="NZ_CBCSGL010000022.1"/>
</dbReference>
<evidence type="ECO:0000256" key="1">
    <source>
        <dbReference type="ARBA" id="ARBA00007734"/>
    </source>
</evidence>
<feature type="domain" description="Transglycosylase SLT" evidence="2">
    <location>
        <begin position="9"/>
        <end position="100"/>
    </location>
</feature>
<gene>
    <name evidence="3" type="ORF">EV671_10264</name>
</gene>
<dbReference type="Proteomes" id="UP000295110">
    <property type="component" value="Unassembled WGS sequence"/>
</dbReference>
<evidence type="ECO:0000313" key="3">
    <source>
        <dbReference type="EMBL" id="TCU91289.1"/>
    </source>
</evidence>
<organism evidence="3 4">
    <name type="scientific">Roseateles saccharophilus</name>
    <name type="common">Pseudomonas saccharophila</name>
    <dbReference type="NCBI Taxonomy" id="304"/>
    <lineage>
        <taxon>Bacteria</taxon>
        <taxon>Pseudomonadati</taxon>
        <taxon>Pseudomonadota</taxon>
        <taxon>Betaproteobacteria</taxon>
        <taxon>Burkholderiales</taxon>
        <taxon>Sphaerotilaceae</taxon>
        <taxon>Roseateles</taxon>
    </lineage>
</organism>
<name>A0A4V2VPM4_ROSSA</name>
<dbReference type="PANTHER" id="PTHR37423">
    <property type="entry name" value="SOLUBLE LYTIC MUREIN TRANSGLYCOSYLASE-RELATED"/>
    <property type="match status" value="1"/>
</dbReference>
<sequence>MTQPNLDPVFQAAAQRFGVDPDLLRAQAHVESGFDSGAVSPKGAVGLMQILPSTAKALGVDPTDPAQSILGAAALMRQNLDRYQGNLEAAVAAYHGGTDPANWGPKTQGYVTKVANTFQAIKGNAGMLPMDKPSAPAPGDDPVIAALTAGAPASGPQGARQPAQGVDPVIAALTGQPTTTAQPQNSASPTPYDPTADMSTWQKVMAGAGKAVVDIGRGGGQLLRHGIEAIAPPEKGVSDLVTGGAGHSFADTLGLPTQADIDYAKQLDAPLMRTGAGTAGYIGGNLATTLLPLGLAAKGAQAANMTRSAALAQQLMNPGTYKAAAAGGALLANLQPVASDESRVENTLWGAAGGAGGKALAAGLGRVATPVQNALTPVAQKAVDTLRGAGVPLDLAQTTGSPFWNRVRSSLSDNVFTAGGQQEMRDAQQQAYNAAVLKTMGADAPAATSDVMGDARRQLNAKIGDVLSRNQVQIDMPALNQLAATQAAAAESEKGPAVKIINRIVDSMDGQGNIDGQVAYGIKKDLDRMGSSADSDLAHFARQTRSTLMDSMNASLSGADQQTFSQARGQMANMFNIERAVDKTGTGNISPQRLAAALNTARNRSFSVYGNGPQDLVNLAQAGAQVLPDKLPNSGTTARMFMQALPGLVTGAGTYAATGDPLEAAKYAGGVVALPKLAQMLLNNPASVRRLSQGVGSPAVQAMLQKATKNQALGAALMRAPAAGLTAPLPAPQQ</sequence>
<protein>
    <submittedName>
        <fullName evidence="3">Transglycosylase-like protein with SLT domain</fullName>
    </submittedName>
</protein>
<reference evidence="3 4" key="1">
    <citation type="submission" date="2019-03" db="EMBL/GenBank/DDBJ databases">
        <title>Genomic Encyclopedia of Type Strains, Phase IV (KMG-IV): sequencing the most valuable type-strain genomes for metagenomic binning, comparative biology and taxonomic classification.</title>
        <authorList>
            <person name="Goeker M."/>
        </authorList>
    </citation>
    <scope>NUCLEOTIDE SEQUENCE [LARGE SCALE GENOMIC DNA]</scope>
    <source>
        <strain evidence="3 4">DSM 654</strain>
    </source>
</reference>
<dbReference type="SUPFAM" id="SSF53955">
    <property type="entry name" value="Lysozyme-like"/>
    <property type="match status" value="1"/>
</dbReference>
<dbReference type="AlphaFoldDB" id="A0A4V2VPM4"/>
<dbReference type="EMBL" id="SMBU01000026">
    <property type="protein sequence ID" value="TCU91289.1"/>
    <property type="molecule type" value="Genomic_DNA"/>
</dbReference>
<dbReference type="Gene3D" id="1.10.530.10">
    <property type="match status" value="1"/>
</dbReference>
<comment type="caution">
    <text evidence="3">The sequence shown here is derived from an EMBL/GenBank/DDBJ whole genome shotgun (WGS) entry which is preliminary data.</text>
</comment>
<dbReference type="InterPro" id="IPR008258">
    <property type="entry name" value="Transglycosylase_SLT_dom_1"/>
</dbReference>
<proteinExistence type="inferred from homology"/>
<evidence type="ECO:0000259" key="2">
    <source>
        <dbReference type="Pfam" id="PF01464"/>
    </source>
</evidence>
<comment type="similarity">
    <text evidence="1">Belongs to the transglycosylase Slt family.</text>
</comment>